<feature type="domain" description="Protein kinase" evidence="4">
    <location>
        <begin position="1"/>
        <end position="248"/>
    </location>
</feature>
<dbReference type="Gene3D" id="3.30.200.20">
    <property type="entry name" value="Phosphorylase Kinase, domain 1"/>
    <property type="match status" value="1"/>
</dbReference>
<dbReference type="Pfam" id="PF00069">
    <property type="entry name" value="Pkinase"/>
    <property type="match status" value="1"/>
</dbReference>
<evidence type="ECO:0000256" key="2">
    <source>
        <dbReference type="ARBA" id="ARBA00022840"/>
    </source>
</evidence>
<keyword evidence="5" id="KW-0808">Transferase</keyword>
<feature type="compositionally biased region" description="Basic and acidic residues" evidence="3">
    <location>
        <begin position="197"/>
        <end position="208"/>
    </location>
</feature>
<dbReference type="SMART" id="SM00220">
    <property type="entry name" value="S_TKc"/>
    <property type="match status" value="1"/>
</dbReference>
<dbReference type="AlphaFoldDB" id="A0AAW2RGD6"/>
<organism evidence="5">
    <name type="scientific">Sesamum radiatum</name>
    <name type="common">Black benniseed</name>
    <dbReference type="NCBI Taxonomy" id="300843"/>
    <lineage>
        <taxon>Eukaryota</taxon>
        <taxon>Viridiplantae</taxon>
        <taxon>Streptophyta</taxon>
        <taxon>Embryophyta</taxon>
        <taxon>Tracheophyta</taxon>
        <taxon>Spermatophyta</taxon>
        <taxon>Magnoliopsida</taxon>
        <taxon>eudicotyledons</taxon>
        <taxon>Gunneridae</taxon>
        <taxon>Pentapetalae</taxon>
        <taxon>asterids</taxon>
        <taxon>lamiids</taxon>
        <taxon>Lamiales</taxon>
        <taxon>Pedaliaceae</taxon>
        <taxon>Sesamum</taxon>
    </lineage>
</organism>
<dbReference type="GO" id="GO:0005634">
    <property type="term" value="C:nucleus"/>
    <property type="evidence" value="ECO:0007669"/>
    <property type="project" value="TreeGrafter"/>
</dbReference>
<gene>
    <name evidence="5" type="ORF">Sradi_3163600</name>
</gene>
<feature type="compositionally biased region" description="Pro residues" evidence="3">
    <location>
        <begin position="309"/>
        <end position="320"/>
    </location>
</feature>
<dbReference type="Gene3D" id="1.10.510.10">
    <property type="entry name" value="Transferase(Phosphotransferase) domain 1"/>
    <property type="match status" value="2"/>
</dbReference>
<name>A0AAW2RGD6_SESRA</name>
<comment type="caution">
    <text evidence="5">The sequence shown here is derived from an EMBL/GenBank/DDBJ whole genome shotgun (WGS) entry which is preliminary data.</text>
</comment>
<dbReference type="PROSITE" id="PS50011">
    <property type="entry name" value="PROTEIN_KINASE_DOM"/>
    <property type="match status" value="1"/>
</dbReference>
<dbReference type="InterPro" id="IPR011009">
    <property type="entry name" value="Kinase-like_dom_sf"/>
</dbReference>
<feature type="compositionally biased region" description="Pro residues" evidence="3">
    <location>
        <begin position="276"/>
        <end position="285"/>
    </location>
</feature>
<dbReference type="InterPro" id="IPR000719">
    <property type="entry name" value="Prot_kinase_dom"/>
</dbReference>
<reference evidence="5" key="1">
    <citation type="submission" date="2020-06" db="EMBL/GenBank/DDBJ databases">
        <authorList>
            <person name="Li T."/>
            <person name="Hu X."/>
            <person name="Zhang T."/>
            <person name="Song X."/>
            <person name="Zhang H."/>
            <person name="Dai N."/>
            <person name="Sheng W."/>
            <person name="Hou X."/>
            <person name="Wei L."/>
        </authorList>
    </citation>
    <scope>NUCLEOTIDE SEQUENCE</scope>
    <source>
        <strain evidence="5">G02</strain>
        <tissue evidence="5">Leaf</tissue>
    </source>
</reference>
<evidence type="ECO:0000256" key="1">
    <source>
        <dbReference type="ARBA" id="ARBA00022741"/>
    </source>
</evidence>
<sequence length="365" mass="41049">MCISCSTHFGRALCHCVVEHHEFPITAIREIKILKKLQHENVIKLKEIVTSPDGNKYKGNIYMVFEYMDHDLTGLADRPGLRFTVPQIKCYMKQLLTGLHYCHVNQVLHRDIKDLQNCFLEPLSMVQLLTCGLLVVSLLSYCMENRSYREKMSFDRHALDLLEKMLVLDPAQRISAKDALDAEYFWTDPLPCDPKSLPKYESSHEFQTKKKRQQQRQNEELAKRQKLQHPQQHARLPPIQTGQPHPQHWNGPGHQMGNSQPPLPGVPSHHQYGKPRGPPGGPSRYPPGGAAGGYYQDRGGQSGGYNSGPFPPQGRGPPLYPGNSAPSNAPRAPPNYSQSAQYGVSGGRGPNPQGGNRNHQYGWQQ</sequence>
<feature type="region of interest" description="Disordered" evidence="3">
    <location>
        <begin position="197"/>
        <end position="365"/>
    </location>
</feature>
<keyword evidence="5" id="KW-0418">Kinase</keyword>
<proteinExistence type="predicted"/>
<dbReference type="SUPFAM" id="SSF56112">
    <property type="entry name" value="Protein kinase-like (PK-like)"/>
    <property type="match status" value="1"/>
</dbReference>
<reference evidence="5" key="2">
    <citation type="journal article" date="2024" name="Plant">
        <title>Genomic evolution and insights into agronomic trait innovations of Sesamum species.</title>
        <authorList>
            <person name="Miao H."/>
            <person name="Wang L."/>
            <person name="Qu L."/>
            <person name="Liu H."/>
            <person name="Sun Y."/>
            <person name="Le M."/>
            <person name="Wang Q."/>
            <person name="Wei S."/>
            <person name="Zheng Y."/>
            <person name="Lin W."/>
            <person name="Duan Y."/>
            <person name="Cao H."/>
            <person name="Xiong S."/>
            <person name="Wang X."/>
            <person name="Wei L."/>
            <person name="Li C."/>
            <person name="Ma Q."/>
            <person name="Ju M."/>
            <person name="Zhao R."/>
            <person name="Li G."/>
            <person name="Mu C."/>
            <person name="Tian Q."/>
            <person name="Mei H."/>
            <person name="Zhang T."/>
            <person name="Gao T."/>
            <person name="Zhang H."/>
        </authorList>
    </citation>
    <scope>NUCLEOTIDE SEQUENCE</scope>
    <source>
        <strain evidence="5">G02</strain>
    </source>
</reference>
<dbReference type="PANTHER" id="PTHR24056">
    <property type="entry name" value="CELL DIVISION PROTEIN KINASE"/>
    <property type="match status" value="1"/>
</dbReference>
<accession>A0AAW2RGD6</accession>
<keyword evidence="1" id="KW-0547">Nucleotide-binding</keyword>
<dbReference type="PANTHER" id="PTHR24056:SF560">
    <property type="entry name" value="CYCLIN-DEPENDENT KINASE C-3"/>
    <property type="match status" value="1"/>
</dbReference>
<evidence type="ECO:0000313" key="5">
    <source>
        <dbReference type="EMBL" id="KAL0378581.1"/>
    </source>
</evidence>
<evidence type="ECO:0000256" key="3">
    <source>
        <dbReference type="SAM" id="MobiDB-lite"/>
    </source>
</evidence>
<dbReference type="GO" id="GO:0005524">
    <property type="term" value="F:ATP binding"/>
    <property type="evidence" value="ECO:0007669"/>
    <property type="project" value="UniProtKB-KW"/>
</dbReference>
<feature type="compositionally biased region" description="Low complexity" evidence="3">
    <location>
        <begin position="321"/>
        <end position="337"/>
    </location>
</feature>
<evidence type="ECO:0000259" key="4">
    <source>
        <dbReference type="PROSITE" id="PS50011"/>
    </source>
</evidence>
<keyword evidence="2" id="KW-0067">ATP-binding</keyword>
<dbReference type="GO" id="GO:0032968">
    <property type="term" value="P:positive regulation of transcription elongation by RNA polymerase II"/>
    <property type="evidence" value="ECO:0007669"/>
    <property type="project" value="TreeGrafter"/>
</dbReference>
<dbReference type="GO" id="GO:0008353">
    <property type="term" value="F:RNA polymerase II CTD heptapeptide repeat kinase activity"/>
    <property type="evidence" value="ECO:0007669"/>
    <property type="project" value="TreeGrafter"/>
</dbReference>
<dbReference type="GO" id="GO:0000307">
    <property type="term" value="C:cyclin-dependent protein kinase holoenzyme complex"/>
    <property type="evidence" value="ECO:0007669"/>
    <property type="project" value="TreeGrafter"/>
</dbReference>
<dbReference type="EMBL" id="JACGWJ010000013">
    <property type="protein sequence ID" value="KAL0378581.1"/>
    <property type="molecule type" value="Genomic_DNA"/>
</dbReference>
<protein>
    <submittedName>
        <fullName evidence="5">Cyclin-dependent kinase C-1</fullName>
    </submittedName>
</protein>
<dbReference type="InterPro" id="IPR050108">
    <property type="entry name" value="CDK"/>
</dbReference>